<accession>A0ABR2LJI0</accession>
<dbReference type="SMART" id="SM00473">
    <property type="entry name" value="PAN_AP"/>
    <property type="match status" value="1"/>
</dbReference>
<dbReference type="InterPro" id="IPR000719">
    <property type="entry name" value="Prot_kinase_dom"/>
</dbReference>
<evidence type="ECO:0000313" key="18">
    <source>
        <dbReference type="Proteomes" id="UP001412067"/>
    </source>
</evidence>
<gene>
    <name evidence="17" type="primary">B120</name>
    <name evidence="17" type="ORF">KSP40_PGU021688</name>
</gene>
<dbReference type="InterPro" id="IPR000858">
    <property type="entry name" value="S_locus_glycoprot_dom"/>
</dbReference>
<comment type="similarity">
    <text evidence="10">Belongs to the protein kinase superfamily. Ser/Thr protein kinase family.</text>
</comment>
<evidence type="ECO:0000256" key="7">
    <source>
        <dbReference type="ARBA" id="ARBA00022840"/>
    </source>
</evidence>
<sequence length="884" mass="98137">MGGLDVIRRLLLIFSILLSLTPPSASTSQTNTFIELGKSLTDGSILSSAGGTFHLGFFSLDGSSDRYVGIWHGRLSPDNVVWVANRDSPIPRSTASLAIAADGNLVVVDDHNRFVWSTNATFPSNDSTAELTDYGDLMVNNSGDTAWESFAHPTNTYLPGMKVGLRLDPNSNQVLTSGNFSLGLDPSSQLFIWESGRPRWRSGPWNGQVFVGIPGMMFPAAYGFTLSNFIQGNTVYYYTSHNSSHRWILTPAGTVKHLVFFESIKTWLNFWEAPITECDKYNKCGKFGICADDSTPICSCLKGFTAKSSREWKSGNWTGGCIRTTRLECESRRMTDQFYQLQGVKLPDLEDRVTEREVVNLSSCQEVCLENCSCRAYTFLDVIGCMIWAVDLFDITVFSAGGYDLYLRLAPGEFSQDNKKKKSLAAYVTVILVLIGVFLFGFMSFFLWKWKARTKEVHRPAQNIEELQQSSNAIELQDEGNQGKSRELPLFGFSTVEAATGGFSELNFLGKGGFGSVYKGKLPGGQEIAVKRLSRGSRQGLEEFKNEVMVIAKLQHRNLLPMSPKTNLFCKRTRLTKKISTESSKRALLDWKTRYRIIEGIARGLVYLHRDSRLRIIHRDLKASNILLDEEMNPKISDFGLAKIFRNDSNETTTDRVAWKLWIEENMMELVDPEIRDSCPYHEVSNCINVGLLCVQDRATERPSMSSVVMMLETGIIRAQPVPKRPTFAIATNLTDSKSHSSDAGISSNNASITVLLPVSSGADFALYKHLVSINQTSPLLKTFGAGRMASARKASLVVATTLAAVEALKDQLGLCRWNYAIRSLNRHALAIARTSGKPRQLLVATAVAAEQTGTNVFAGEARTAKRRAEKNERIVQLVCWGPN</sequence>
<dbReference type="PROSITE" id="PS00108">
    <property type="entry name" value="PROTEIN_KINASE_ST"/>
    <property type="match status" value="1"/>
</dbReference>
<keyword evidence="6 10" id="KW-0418">Kinase</keyword>
<evidence type="ECO:0000256" key="2">
    <source>
        <dbReference type="ARBA" id="ARBA00022536"/>
    </source>
</evidence>
<comment type="catalytic activity">
    <reaction evidence="10">
        <text>L-threonyl-[protein] + ATP = O-phospho-L-threonyl-[protein] + ADP + H(+)</text>
        <dbReference type="Rhea" id="RHEA:46608"/>
        <dbReference type="Rhea" id="RHEA-COMP:11060"/>
        <dbReference type="Rhea" id="RHEA-COMP:11605"/>
        <dbReference type="ChEBI" id="CHEBI:15378"/>
        <dbReference type="ChEBI" id="CHEBI:30013"/>
        <dbReference type="ChEBI" id="CHEBI:30616"/>
        <dbReference type="ChEBI" id="CHEBI:61977"/>
        <dbReference type="ChEBI" id="CHEBI:456216"/>
        <dbReference type="EC" id="2.7.11.1"/>
    </reaction>
</comment>
<feature type="domain" description="Bulb-type lectin" evidence="15">
    <location>
        <begin position="31"/>
        <end position="152"/>
    </location>
</feature>
<protein>
    <recommendedName>
        <fullName evidence="10">Receptor-like serine/threonine-protein kinase</fullName>
        <ecNumber evidence="10">2.7.11.1</ecNumber>
    </recommendedName>
</protein>
<dbReference type="Pfam" id="PF00069">
    <property type="entry name" value="Pkinase"/>
    <property type="match status" value="1"/>
</dbReference>
<feature type="domain" description="Apple" evidence="16">
    <location>
        <begin position="329"/>
        <end position="410"/>
    </location>
</feature>
<dbReference type="Pfam" id="PF01453">
    <property type="entry name" value="B_lectin"/>
    <property type="match status" value="1"/>
</dbReference>
<dbReference type="PROSITE" id="PS50948">
    <property type="entry name" value="PAN"/>
    <property type="match status" value="1"/>
</dbReference>
<organism evidence="17 18">
    <name type="scientific">Platanthera guangdongensis</name>
    <dbReference type="NCBI Taxonomy" id="2320717"/>
    <lineage>
        <taxon>Eukaryota</taxon>
        <taxon>Viridiplantae</taxon>
        <taxon>Streptophyta</taxon>
        <taxon>Embryophyta</taxon>
        <taxon>Tracheophyta</taxon>
        <taxon>Spermatophyta</taxon>
        <taxon>Magnoliopsida</taxon>
        <taxon>Liliopsida</taxon>
        <taxon>Asparagales</taxon>
        <taxon>Orchidaceae</taxon>
        <taxon>Orchidoideae</taxon>
        <taxon>Orchideae</taxon>
        <taxon>Orchidinae</taxon>
        <taxon>Platanthera</taxon>
    </lineage>
</organism>
<feature type="signal peptide" evidence="13">
    <location>
        <begin position="1"/>
        <end position="26"/>
    </location>
</feature>
<reference evidence="17 18" key="1">
    <citation type="journal article" date="2022" name="Nat. Plants">
        <title>Genomes of leafy and leafless Platanthera orchids illuminate the evolution of mycoheterotrophy.</title>
        <authorList>
            <person name="Li M.H."/>
            <person name="Liu K.W."/>
            <person name="Li Z."/>
            <person name="Lu H.C."/>
            <person name="Ye Q.L."/>
            <person name="Zhang D."/>
            <person name="Wang J.Y."/>
            <person name="Li Y.F."/>
            <person name="Zhong Z.M."/>
            <person name="Liu X."/>
            <person name="Yu X."/>
            <person name="Liu D.K."/>
            <person name="Tu X.D."/>
            <person name="Liu B."/>
            <person name="Hao Y."/>
            <person name="Liao X.Y."/>
            <person name="Jiang Y.T."/>
            <person name="Sun W.H."/>
            <person name="Chen J."/>
            <person name="Chen Y.Q."/>
            <person name="Ai Y."/>
            <person name="Zhai J.W."/>
            <person name="Wu S.S."/>
            <person name="Zhou Z."/>
            <person name="Hsiao Y.Y."/>
            <person name="Wu W.L."/>
            <person name="Chen Y.Y."/>
            <person name="Lin Y.F."/>
            <person name="Hsu J.L."/>
            <person name="Li C.Y."/>
            <person name="Wang Z.W."/>
            <person name="Zhao X."/>
            <person name="Zhong W.Y."/>
            <person name="Ma X.K."/>
            <person name="Ma L."/>
            <person name="Huang J."/>
            <person name="Chen G.Z."/>
            <person name="Huang M.Z."/>
            <person name="Huang L."/>
            <person name="Peng D.H."/>
            <person name="Luo Y.B."/>
            <person name="Zou S.Q."/>
            <person name="Chen S.P."/>
            <person name="Lan S."/>
            <person name="Tsai W.C."/>
            <person name="Van de Peer Y."/>
            <person name="Liu Z.J."/>
        </authorList>
    </citation>
    <scope>NUCLEOTIDE SEQUENCE [LARGE SCALE GENOMIC DNA]</scope>
    <source>
        <strain evidence="17">Lor288</strain>
    </source>
</reference>
<evidence type="ECO:0000256" key="12">
    <source>
        <dbReference type="SAM" id="Phobius"/>
    </source>
</evidence>
<dbReference type="EMBL" id="JBBWWR010000019">
    <property type="protein sequence ID" value="KAK8942267.1"/>
    <property type="molecule type" value="Genomic_DNA"/>
</dbReference>
<feature type="binding site" evidence="11">
    <location>
        <position position="531"/>
    </location>
    <ligand>
        <name>ATP</name>
        <dbReference type="ChEBI" id="CHEBI:30616"/>
    </ligand>
</feature>
<dbReference type="Pfam" id="PF00954">
    <property type="entry name" value="S_locus_glycop"/>
    <property type="match status" value="1"/>
</dbReference>
<evidence type="ECO:0000256" key="9">
    <source>
        <dbReference type="ARBA" id="ARBA00023180"/>
    </source>
</evidence>
<dbReference type="CDD" id="cd00028">
    <property type="entry name" value="B_lectin"/>
    <property type="match status" value="1"/>
</dbReference>
<comment type="catalytic activity">
    <reaction evidence="10">
        <text>L-seryl-[protein] + ATP = O-phospho-L-seryl-[protein] + ADP + H(+)</text>
        <dbReference type="Rhea" id="RHEA:17989"/>
        <dbReference type="Rhea" id="RHEA-COMP:9863"/>
        <dbReference type="Rhea" id="RHEA-COMP:11604"/>
        <dbReference type="ChEBI" id="CHEBI:15378"/>
        <dbReference type="ChEBI" id="CHEBI:29999"/>
        <dbReference type="ChEBI" id="CHEBI:30616"/>
        <dbReference type="ChEBI" id="CHEBI:83421"/>
        <dbReference type="ChEBI" id="CHEBI:456216"/>
        <dbReference type="EC" id="2.7.11.1"/>
    </reaction>
</comment>
<dbReference type="InterPro" id="IPR008271">
    <property type="entry name" value="Ser/Thr_kinase_AS"/>
</dbReference>
<dbReference type="InterPro" id="IPR001480">
    <property type="entry name" value="Bulb-type_lectin_dom"/>
</dbReference>
<proteinExistence type="inferred from homology"/>
<keyword evidence="3 10" id="KW-0808">Transferase</keyword>
<comment type="caution">
    <text evidence="17">The sequence shown here is derived from an EMBL/GenBank/DDBJ whole genome shotgun (WGS) entry which is preliminary data.</text>
</comment>
<evidence type="ECO:0000256" key="10">
    <source>
        <dbReference type="PIRNR" id="PIRNR000641"/>
    </source>
</evidence>
<dbReference type="InterPro" id="IPR011009">
    <property type="entry name" value="Kinase-like_dom_sf"/>
</dbReference>
<keyword evidence="12" id="KW-0472">Membrane</keyword>
<dbReference type="InterPro" id="IPR022251">
    <property type="entry name" value="DUF3774_wound-induced"/>
</dbReference>
<dbReference type="InterPro" id="IPR003609">
    <property type="entry name" value="Pan_app"/>
</dbReference>
<dbReference type="Pfam" id="PF08276">
    <property type="entry name" value="PAN_2"/>
    <property type="match status" value="1"/>
</dbReference>
<keyword evidence="5 10" id="KW-0547">Nucleotide-binding</keyword>
<evidence type="ECO:0000256" key="6">
    <source>
        <dbReference type="ARBA" id="ARBA00022777"/>
    </source>
</evidence>
<dbReference type="PROSITE" id="PS50927">
    <property type="entry name" value="BULB_LECTIN"/>
    <property type="match status" value="1"/>
</dbReference>
<dbReference type="SMART" id="SM00108">
    <property type="entry name" value="B_lectin"/>
    <property type="match status" value="1"/>
</dbReference>
<keyword evidence="8" id="KW-1015">Disulfide bond</keyword>
<evidence type="ECO:0000256" key="11">
    <source>
        <dbReference type="PROSITE-ProRule" id="PRU10141"/>
    </source>
</evidence>
<keyword evidence="1 10" id="KW-0723">Serine/threonine-protein kinase</keyword>
<dbReference type="PROSITE" id="PS00107">
    <property type="entry name" value="PROTEIN_KINASE_ATP"/>
    <property type="match status" value="1"/>
</dbReference>
<dbReference type="Gene3D" id="1.10.510.10">
    <property type="entry name" value="Transferase(Phosphotransferase) domain 1"/>
    <property type="match status" value="2"/>
</dbReference>
<dbReference type="InterPro" id="IPR024171">
    <property type="entry name" value="SRK-like_kinase"/>
</dbReference>
<evidence type="ECO:0000256" key="13">
    <source>
        <dbReference type="SAM" id="SignalP"/>
    </source>
</evidence>
<dbReference type="InterPro" id="IPR036426">
    <property type="entry name" value="Bulb-type_lectin_dom_sf"/>
</dbReference>
<dbReference type="Pfam" id="PF12609">
    <property type="entry name" value="DUF3774"/>
    <property type="match status" value="1"/>
</dbReference>
<evidence type="ECO:0000256" key="4">
    <source>
        <dbReference type="ARBA" id="ARBA00022729"/>
    </source>
</evidence>
<dbReference type="PANTHER" id="PTHR32444">
    <property type="entry name" value="BULB-TYPE LECTIN DOMAIN-CONTAINING PROTEIN"/>
    <property type="match status" value="1"/>
</dbReference>
<dbReference type="EC" id="2.7.11.1" evidence="10"/>
<dbReference type="SUPFAM" id="SSF56112">
    <property type="entry name" value="Protein kinase-like (PK-like)"/>
    <property type="match status" value="1"/>
</dbReference>
<keyword evidence="12" id="KW-1133">Transmembrane helix</keyword>
<dbReference type="SUPFAM" id="SSF51110">
    <property type="entry name" value="alpha-D-mannose-specific plant lectins"/>
    <property type="match status" value="1"/>
</dbReference>
<feature type="chain" id="PRO_5047403950" description="Receptor-like serine/threonine-protein kinase" evidence="13">
    <location>
        <begin position="27"/>
        <end position="884"/>
    </location>
</feature>
<evidence type="ECO:0000259" key="15">
    <source>
        <dbReference type="PROSITE" id="PS50927"/>
    </source>
</evidence>
<dbReference type="PANTHER" id="PTHR32444:SF235">
    <property type="entry name" value="OS01G0783900 PROTEIN"/>
    <property type="match status" value="1"/>
</dbReference>
<evidence type="ECO:0000256" key="3">
    <source>
        <dbReference type="ARBA" id="ARBA00022679"/>
    </source>
</evidence>
<dbReference type="CDD" id="cd01098">
    <property type="entry name" value="PAN_AP_plant"/>
    <property type="match status" value="1"/>
</dbReference>
<dbReference type="SMART" id="SM00220">
    <property type="entry name" value="S_TKc"/>
    <property type="match status" value="1"/>
</dbReference>
<keyword evidence="7 10" id="KW-0067">ATP-binding</keyword>
<dbReference type="PROSITE" id="PS50011">
    <property type="entry name" value="PROTEIN_KINASE_DOM"/>
    <property type="match status" value="1"/>
</dbReference>
<dbReference type="PIRSF" id="PIRSF000641">
    <property type="entry name" value="SRK"/>
    <property type="match status" value="1"/>
</dbReference>
<dbReference type="Gene3D" id="2.90.10.10">
    <property type="entry name" value="Bulb-type lectin domain"/>
    <property type="match status" value="1"/>
</dbReference>
<evidence type="ECO:0000259" key="14">
    <source>
        <dbReference type="PROSITE" id="PS50011"/>
    </source>
</evidence>
<dbReference type="InterPro" id="IPR017441">
    <property type="entry name" value="Protein_kinase_ATP_BS"/>
</dbReference>
<name>A0ABR2LJI0_9ASPA</name>
<evidence type="ECO:0000256" key="1">
    <source>
        <dbReference type="ARBA" id="ARBA00022527"/>
    </source>
</evidence>
<keyword evidence="18" id="KW-1185">Reference proteome</keyword>
<keyword evidence="12" id="KW-0812">Transmembrane</keyword>
<dbReference type="Proteomes" id="UP001412067">
    <property type="component" value="Unassembled WGS sequence"/>
</dbReference>
<feature type="transmembrane region" description="Helical" evidence="12">
    <location>
        <begin position="424"/>
        <end position="448"/>
    </location>
</feature>
<evidence type="ECO:0000256" key="8">
    <source>
        <dbReference type="ARBA" id="ARBA00023157"/>
    </source>
</evidence>
<evidence type="ECO:0000256" key="5">
    <source>
        <dbReference type="ARBA" id="ARBA00022741"/>
    </source>
</evidence>
<keyword evidence="2" id="KW-0245">EGF-like domain</keyword>
<evidence type="ECO:0000259" key="16">
    <source>
        <dbReference type="PROSITE" id="PS50948"/>
    </source>
</evidence>
<feature type="domain" description="Protein kinase" evidence="14">
    <location>
        <begin position="503"/>
        <end position="781"/>
    </location>
</feature>
<keyword evidence="4 13" id="KW-0732">Signal</keyword>
<dbReference type="SUPFAM" id="SSF57414">
    <property type="entry name" value="Hairpin loop containing domain-like"/>
    <property type="match status" value="1"/>
</dbReference>
<evidence type="ECO:0000313" key="17">
    <source>
        <dbReference type="EMBL" id="KAK8942267.1"/>
    </source>
</evidence>
<dbReference type="Gene3D" id="3.30.200.20">
    <property type="entry name" value="Phosphorylase Kinase, domain 1"/>
    <property type="match status" value="1"/>
</dbReference>
<keyword evidence="9" id="KW-0325">Glycoprotein</keyword>